<evidence type="ECO:0000313" key="2">
    <source>
        <dbReference type="Proteomes" id="UP001595872"/>
    </source>
</evidence>
<proteinExistence type="predicted"/>
<accession>A0ABV9U9I0</accession>
<organism evidence="1 2">
    <name type="scientific">Actinomadura gamaensis</name>
    <dbReference type="NCBI Taxonomy" id="1763541"/>
    <lineage>
        <taxon>Bacteria</taxon>
        <taxon>Bacillati</taxon>
        <taxon>Actinomycetota</taxon>
        <taxon>Actinomycetes</taxon>
        <taxon>Streptosporangiales</taxon>
        <taxon>Thermomonosporaceae</taxon>
        <taxon>Actinomadura</taxon>
    </lineage>
</organism>
<reference evidence="2" key="1">
    <citation type="journal article" date="2019" name="Int. J. Syst. Evol. Microbiol.">
        <title>The Global Catalogue of Microorganisms (GCM) 10K type strain sequencing project: providing services to taxonomists for standard genome sequencing and annotation.</title>
        <authorList>
            <consortium name="The Broad Institute Genomics Platform"/>
            <consortium name="The Broad Institute Genome Sequencing Center for Infectious Disease"/>
            <person name="Wu L."/>
            <person name="Ma J."/>
        </authorList>
    </citation>
    <scope>NUCLEOTIDE SEQUENCE [LARGE SCALE GENOMIC DNA]</scope>
    <source>
        <strain evidence="2">KLKA75</strain>
    </source>
</reference>
<dbReference type="EMBL" id="JBHSIT010000012">
    <property type="protein sequence ID" value="MFC4912559.1"/>
    <property type="molecule type" value="Genomic_DNA"/>
</dbReference>
<name>A0ABV9U9I0_9ACTN</name>
<evidence type="ECO:0000313" key="1">
    <source>
        <dbReference type="EMBL" id="MFC4912559.1"/>
    </source>
</evidence>
<comment type="caution">
    <text evidence="1">The sequence shown here is derived from an EMBL/GenBank/DDBJ whole genome shotgun (WGS) entry which is preliminary data.</text>
</comment>
<keyword evidence="2" id="KW-1185">Reference proteome</keyword>
<protein>
    <submittedName>
        <fullName evidence="1">Uncharacterized protein</fullName>
    </submittedName>
</protein>
<dbReference type="Proteomes" id="UP001595872">
    <property type="component" value="Unassembled WGS sequence"/>
</dbReference>
<sequence length="54" mass="5689">MYEGRGPHGYRAILACERDRSSALQWTRGAGGPVTAELLAPEAGTADLSAPTLF</sequence>
<gene>
    <name evidence="1" type="ORF">ACFPCY_35030</name>
</gene>